<protein>
    <recommendedName>
        <fullName evidence="5">Knottin scorpion toxin-like domain-containing protein</fullName>
    </recommendedName>
</protein>
<sequence>MPSKAVSSALLAWLLLVHSCLLPSALGEDKCWVLDRDHYYYCWKTSKCRAACLEDHYVDGRCKWGFPYLLPVCQCLSLGLGCSHKKKPVPSPPGSPRHSSRRVVEN</sequence>
<proteinExistence type="predicted"/>
<dbReference type="Proteomes" id="UP000324897">
    <property type="component" value="Chromosome 7"/>
</dbReference>
<keyword evidence="2" id="KW-0732">Signal</keyword>
<evidence type="ECO:0000313" key="3">
    <source>
        <dbReference type="EMBL" id="TVU19806.1"/>
    </source>
</evidence>
<accession>A0A5J9U8A6</accession>
<feature type="signal peptide" evidence="2">
    <location>
        <begin position="1"/>
        <end position="27"/>
    </location>
</feature>
<dbReference type="OrthoDB" id="625975at2759"/>
<dbReference type="AlphaFoldDB" id="A0A5J9U8A6"/>
<feature type="chain" id="PRO_5023910841" description="Knottin scorpion toxin-like domain-containing protein" evidence="2">
    <location>
        <begin position="28"/>
        <end position="106"/>
    </location>
</feature>
<feature type="non-terminal residue" evidence="3">
    <location>
        <position position="1"/>
    </location>
</feature>
<keyword evidence="4" id="KW-1185">Reference proteome</keyword>
<comment type="caution">
    <text evidence="3">The sequence shown here is derived from an EMBL/GenBank/DDBJ whole genome shotgun (WGS) entry which is preliminary data.</text>
</comment>
<evidence type="ECO:0000313" key="4">
    <source>
        <dbReference type="Proteomes" id="UP000324897"/>
    </source>
</evidence>
<gene>
    <name evidence="3" type="ORF">EJB05_35977</name>
</gene>
<evidence type="ECO:0000256" key="1">
    <source>
        <dbReference type="SAM" id="MobiDB-lite"/>
    </source>
</evidence>
<organism evidence="3 4">
    <name type="scientific">Eragrostis curvula</name>
    <name type="common">weeping love grass</name>
    <dbReference type="NCBI Taxonomy" id="38414"/>
    <lineage>
        <taxon>Eukaryota</taxon>
        <taxon>Viridiplantae</taxon>
        <taxon>Streptophyta</taxon>
        <taxon>Embryophyta</taxon>
        <taxon>Tracheophyta</taxon>
        <taxon>Spermatophyta</taxon>
        <taxon>Magnoliopsida</taxon>
        <taxon>Liliopsida</taxon>
        <taxon>Poales</taxon>
        <taxon>Poaceae</taxon>
        <taxon>PACMAD clade</taxon>
        <taxon>Chloridoideae</taxon>
        <taxon>Eragrostideae</taxon>
        <taxon>Eragrostidinae</taxon>
        <taxon>Eragrostis</taxon>
    </lineage>
</organism>
<evidence type="ECO:0000256" key="2">
    <source>
        <dbReference type="SAM" id="SignalP"/>
    </source>
</evidence>
<reference evidence="3 4" key="1">
    <citation type="journal article" date="2019" name="Sci. Rep.">
        <title>A high-quality genome of Eragrostis curvula grass provides insights into Poaceae evolution and supports new strategies to enhance forage quality.</title>
        <authorList>
            <person name="Carballo J."/>
            <person name="Santos B.A.C.M."/>
            <person name="Zappacosta D."/>
            <person name="Garbus I."/>
            <person name="Selva J.P."/>
            <person name="Gallo C.A."/>
            <person name="Diaz A."/>
            <person name="Albertini E."/>
            <person name="Caccamo M."/>
            <person name="Echenique V."/>
        </authorList>
    </citation>
    <scope>NUCLEOTIDE SEQUENCE [LARGE SCALE GENOMIC DNA]</scope>
    <source>
        <strain evidence="4">cv. Victoria</strain>
        <tissue evidence="3">Leaf</tissue>
    </source>
</reference>
<evidence type="ECO:0008006" key="5">
    <source>
        <dbReference type="Google" id="ProtNLM"/>
    </source>
</evidence>
<dbReference type="Gramene" id="TVU19806">
    <property type="protein sequence ID" value="TVU19806"/>
    <property type="gene ID" value="EJB05_35977"/>
</dbReference>
<name>A0A5J9U8A6_9POAL</name>
<feature type="region of interest" description="Disordered" evidence="1">
    <location>
        <begin position="84"/>
        <end position="106"/>
    </location>
</feature>
<dbReference type="EMBL" id="RWGY01000029">
    <property type="protein sequence ID" value="TVU19806.1"/>
    <property type="molecule type" value="Genomic_DNA"/>
</dbReference>